<gene>
    <name evidence="2" type="ORF">MOMUL_00330</name>
</gene>
<reference evidence="2 3" key="1">
    <citation type="submission" date="2016-02" db="EMBL/GenBank/DDBJ databases">
        <title>Genome sequence of Moorella mulderi DSM 14980.</title>
        <authorList>
            <person name="Poehlein A."/>
            <person name="Daniel R."/>
        </authorList>
    </citation>
    <scope>NUCLEOTIDE SEQUENCE [LARGE SCALE GENOMIC DNA]</scope>
    <source>
        <strain evidence="2 3">DSM 14980</strain>
    </source>
</reference>
<feature type="transmembrane region" description="Helical" evidence="1">
    <location>
        <begin position="301"/>
        <end position="329"/>
    </location>
</feature>
<organism evidence="2 3">
    <name type="scientific">Moorella mulderi DSM 14980</name>
    <dbReference type="NCBI Taxonomy" id="1122241"/>
    <lineage>
        <taxon>Bacteria</taxon>
        <taxon>Bacillati</taxon>
        <taxon>Bacillota</taxon>
        <taxon>Clostridia</taxon>
        <taxon>Neomoorellales</taxon>
        <taxon>Neomoorellaceae</taxon>
        <taxon>Neomoorella</taxon>
    </lineage>
</organism>
<keyword evidence="1" id="KW-1133">Transmembrane helix</keyword>
<feature type="transmembrane region" description="Helical" evidence="1">
    <location>
        <begin position="211"/>
        <end position="244"/>
    </location>
</feature>
<dbReference type="PANTHER" id="PTHR39556">
    <property type="entry name" value="PROTEIN, PUTATIVE-RELATED"/>
    <property type="match status" value="1"/>
</dbReference>
<evidence type="ECO:0008006" key="4">
    <source>
        <dbReference type="Google" id="ProtNLM"/>
    </source>
</evidence>
<feature type="transmembrane region" description="Helical" evidence="1">
    <location>
        <begin position="341"/>
        <end position="360"/>
    </location>
</feature>
<feature type="transmembrane region" description="Helical" evidence="1">
    <location>
        <begin position="380"/>
        <end position="398"/>
    </location>
</feature>
<dbReference type="EMBL" id="LTBC01000001">
    <property type="protein sequence ID" value="KYH33332.1"/>
    <property type="molecule type" value="Genomic_DNA"/>
</dbReference>
<dbReference type="InterPro" id="IPR007294">
    <property type="entry name" value="DUF401"/>
</dbReference>
<comment type="caution">
    <text evidence="2">The sequence shown here is derived from an EMBL/GenBank/DDBJ whole genome shotgun (WGS) entry which is preliminary data.</text>
</comment>
<sequence>MPAFKLLAVFALMMVLLWLRAPLAPVIFGSSCLLAILYRLSPVAFLTTFGQTITDPATIELEIVLLLIMLLEHLLGKHGYLERMLASLRNLLHNRRLLLAVLPALIGLMPSLGGALFSAPLVAQAAADTPLTAEEKSFVNYFYRHIWEYCLPLYPSLLITARVCGIPLAQLIQATVPYALLVALLGIPVLRRIPVVKEHSSTDYFLLAREVLINISPVLAVVLMVLLLQVKMWAAVGLVVAVLLIRHRYTPARAFRMSREAVQVKTLLLVLGIMFFKQIILETRAVDGLAYLLETLAIPEFVVFGTFGFLVGLITGTVSYSMGIIFPVVVAATGGQIEMPLVVFVFVATFTGAMFTPMHLCLTLTVDFFKADLRKVLKMLILPEAALLSIAAALYVMFK</sequence>
<feature type="transmembrane region" description="Helical" evidence="1">
    <location>
        <begin position="59"/>
        <end position="76"/>
    </location>
</feature>
<accession>A0A151B0L9</accession>
<dbReference type="OrthoDB" id="367235at2"/>
<evidence type="ECO:0000313" key="2">
    <source>
        <dbReference type="EMBL" id="KYH33332.1"/>
    </source>
</evidence>
<feature type="transmembrane region" description="Helical" evidence="1">
    <location>
        <begin position="97"/>
        <end position="126"/>
    </location>
</feature>
<evidence type="ECO:0000313" key="3">
    <source>
        <dbReference type="Proteomes" id="UP000075670"/>
    </source>
</evidence>
<keyword evidence="1" id="KW-0472">Membrane</keyword>
<dbReference type="Pfam" id="PF04165">
    <property type="entry name" value="DUF401"/>
    <property type="match status" value="1"/>
</dbReference>
<keyword evidence="1" id="KW-0812">Transmembrane</keyword>
<dbReference type="AlphaFoldDB" id="A0A151B0L9"/>
<keyword evidence="3" id="KW-1185">Reference proteome</keyword>
<proteinExistence type="predicted"/>
<name>A0A151B0L9_9FIRM</name>
<dbReference type="Proteomes" id="UP000075670">
    <property type="component" value="Unassembled WGS sequence"/>
</dbReference>
<evidence type="ECO:0000256" key="1">
    <source>
        <dbReference type="SAM" id="Phobius"/>
    </source>
</evidence>
<dbReference type="PATRIC" id="fig|1122241.3.peg.39"/>
<feature type="transmembrane region" description="Helical" evidence="1">
    <location>
        <begin position="264"/>
        <end position="281"/>
    </location>
</feature>
<protein>
    <recommendedName>
        <fullName evidence="4">DUF401 family protein</fullName>
    </recommendedName>
</protein>
<dbReference type="RefSeq" id="WP_062279987.1">
    <property type="nucleotide sequence ID" value="NZ_LTBC01000001.1"/>
</dbReference>
<dbReference type="PROSITE" id="PS51257">
    <property type="entry name" value="PROKAR_LIPOPROTEIN"/>
    <property type="match status" value="1"/>
</dbReference>
<feature type="transmembrane region" description="Helical" evidence="1">
    <location>
        <begin position="171"/>
        <end position="191"/>
    </location>
</feature>
<dbReference type="PANTHER" id="PTHR39556:SF1">
    <property type="entry name" value="PROTEIN, PUTATIVE-RELATED"/>
    <property type="match status" value="1"/>
</dbReference>